<keyword evidence="6" id="KW-1003">Cell membrane</keyword>
<keyword evidence="18 24" id="KW-0472">Membrane</keyword>
<dbReference type="GO" id="GO:0004674">
    <property type="term" value="F:protein serine/threonine kinase activity"/>
    <property type="evidence" value="ECO:0007669"/>
    <property type="project" value="UniProtKB-KW"/>
</dbReference>
<dbReference type="InterPro" id="IPR017441">
    <property type="entry name" value="Protein_kinase_ATP_BS"/>
</dbReference>
<dbReference type="GO" id="GO:0005524">
    <property type="term" value="F:ATP binding"/>
    <property type="evidence" value="ECO:0007669"/>
    <property type="project" value="UniProtKB-UniRule"/>
</dbReference>
<dbReference type="EC" id="2.7.11.1" evidence="5"/>
<dbReference type="InterPro" id="IPR001611">
    <property type="entry name" value="Leu-rich_rpt"/>
</dbReference>
<dbReference type="PROSITE" id="PS00107">
    <property type="entry name" value="PROTEIN_KINASE_ATP"/>
    <property type="match status" value="1"/>
</dbReference>
<dbReference type="InterPro" id="IPR032675">
    <property type="entry name" value="LRR_dom_sf"/>
</dbReference>
<evidence type="ECO:0000256" key="14">
    <source>
        <dbReference type="ARBA" id="ARBA00022741"/>
    </source>
</evidence>
<keyword evidence="13" id="KW-0677">Repeat</keyword>
<dbReference type="PANTHER" id="PTHR48056:SF73">
    <property type="entry name" value="LRR RECEPTOR-LIKE SERINE_THREONINE-PROTEIN KINASE EFR"/>
    <property type="match status" value="1"/>
</dbReference>
<evidence type="ECO:0000256" key="21">
    <source>
        <dbReference type="ARBA" id="ARBA00047899"/>
    </source>
</evidence>
<dbReference type="Pfam" id="PF07714">
    <property type="entry name" value="PK_Tyr_Ser-Thr"/>
    <property type="match status" value="1"/>
</dbReference>
<keyword evidence="15" id="KW-0418">Kinase</keyword>
<evidence type="ECO:0000256" key="4">
    <source>
        <dbReference type="ARBA" id="ARBA00009592"/>
    </source>
</evidence>
<dbReference type="SMART" id="SM00220">
    <property type="entry name" value="S_TKc"/>
    <property type="match status" value="1"/>
</dbReference>
<reference evidence="26 27" key="1">
    <citation type="journal article" date="2005" name="Nature">
        <title>The map-based sequence of the rice genome.</title>
        <authorList>
            <consortium name="International rice genome sequencing project (IRGSP)"/>
            <person name="Matsumoto T."/>
            <person name="Wu J."/>
            <person name="Kanamori H."/>
            <person name="Katayose Y."/>
            <person name="Fujisawa M."/>
            <person name="Namiki N."/>
            <person name="Mizuno H."/>
            <person name="Yamamoto K."/>
            <person name="Antonio B.A."/>
            <person name="Baba T."/>
            <person name="Sakata K."/>
            <person name="Nagamura Y."/>
            <person name="Aoki H."/>
            <person name="Arikawa K."/>
            <person name="Arita K."/>
            <person name="Bito T."/>
            <person name="Chiden Y."/>
            <person name="Fujitsuka N."/>
            <person name="Fukunaka R."/>
            <person name="Hamada M."/>
            <person name="Harada C."/>
            <person name="Hayashi A."/>
            <person name="Hijishita S."/>
            <person name="Honda M."/>
            <person name="Hosokawa S."/>
            <person name="Ichikawa Y."/>
            <person name="Idonuma A."/>
            <person name="Iijima M."/>
            <person name="Ikeda M."/>
            <person name="Ikeno M."/>
            <person name="Ito K."/>
            <person name="Ito S."/>
            <person name="Ito T."/>
            <person name="Ito Y."/>
            <person name="Ito Y."/>
            <person name="Iwabuchi A."/>
            <person name="Kamiya K."/>
            <person name="Karasawa W."/>
            <person name="Kurita K."/>
            <person name="Katagiri S."/>
            <person name="Kikuta A."/>
            <person name="Kobayashi H."/>
            <person name="Kobayashi N."/>
            <person name="Machita K."/>
            <person name="Maehara T."/>
            <person name="Masukawa M."/>
            <person name="Mizubayashi T."/>
            <person name="Mukai Y."/>
            <person name="Nagasaki H."/>
            <person name="Nagata Y."/>
            <person name="Naito S."/>
            <person name="Nakashima M."/>
            <person name="Nakama Y."/>
            <person name="Nakamichi Y."/>
            <person name="Nakamura M."/>
            <person name="Meguro A."/>
            <person name="Negishi M."/>
            <person name="Ohta I."/>
            <person name="Ohta T."/>
            <person name="Okamoto M."/>
            <person name="Ono N."/>
            <person name="Saji S."/>
            <person name="Sakaguchi M."/>
            <person name="Sakai K."/>
            <person name="Shibata M."/>
            <person name="Shimokawa T."/>
            <person name="Song J."/>
            <person name="Takazaki Y."/>
            <person name="Terasawa K."/>
            <person name="Tsugane M."/>
            <person name="Tsuji K."/>
            <person name="Ueda S."/>
            <person name="Waki K."/>
            <person name="Yamagata H."/>
            <person name="Yamamoto M."/>
            <person name="Yamamoto S."/>
            <person name="Yamane H."/>
            <person name="Yoshiki S."/>
            <person name="Yoshihara R."/>
            <person name="Yukawa K."/>
            <person name="Zhong H."/>
            <person name="Yano M."/>
            <person name="Yuan Q."/>
            <person name="Ouyang S."/>
            <person name="Liu J."/>
            <person name="Jones K.M."/>
            <person name="Gansberger K."/>
            <person name="Moffat K."/>
            <person name="Hill J."/>
            <person name="Bera J."/>
            <person name="Fadrosh D."/>
            <person name="Jin S."/>
            <person name="Johri S."/>
            <person name="Kim M."/>
            <person name="Overton L."/>
            <person name="Reardon M."/>
            <person name="Tsitrin T."/>
            <person name="Vuong H."/>
            <person name="Weaver B."/>
            <person name="Ciecko A."/>
            <person name="Tallon L."/>
            <person name="Jackson J."/>
            <person name="Pai G."/>
            <person name="Aken S.V."/>
            <person name="Utterback T."/>
            <person name="Reidmuller S."/>
            <person name="Feldblyum T."/>
            <person name="Hsiao J."/>
            <person name="Zismann V."/>
            <person name="Iobst S."/>
            <person name="de Vazeille A.R."/>
            <person name="Buell C.R."/>
            <person name="Ying K."/>
            <person name="Li Y."/>
            <person name="Lu T."/>
            <person name="Huang Y."/>
            <person name="Zhao Q."/>
            <person name="Feng Q."/>
            <person name="Zhang L."/>
            <person name="Zhu J."/>
            <person name="Weng Q."/>
            <person name="Mu J."/>
            <person name="Lu Y."/>
            <person name="Fan D."/>
            <person name="Liu Y."/>
            <person name="Guan J."/>
            <person name="Zhang Y."/>
            <person name="Yu S."/>
            <person name="Liu X."/>
            <person name="Zhang Y."/>
            <person name="Hong G."/>
            <person name="Han B."/>
            <person name="Choisne N."/>
            <person name="Demange N."/>
            <person name="Orjeda G."/>
            <person name="Samain S."/>
            <person name="Cattolico L."/>
            <person name="Pelletier E."/>
            <person name="Couloux A."/>
            <person name="Segurens B."/>
            <person name="Wincker P."/>
            <person name="D'Hont A."/>
            <person name="Scarpelli C."/>
            <person name="Weissenbach J."/>
            <person name="Salanoubat M."/>
            <person name="Quetier F."/>
            <person name="Yu Y."/>
            <person name="Kim H.R."/>
            <person name="Rambo T."/>
            <person name="Currie J."/>
            <person name="Collura K."/>
            <person name="Luo M."/>
            <person name="Yang T."/>
            <person name="Ammiraju J.S.S."/>
            <person name="Engler F."/>
            <person name="Soderlund C."/>
            <person name="Wing R.A."/>
            <person name="Palmer L.E."/>
            <person name="de la Bastide M."/>
            <person name="Spiegel L."/>
            <person name="Nascimento L."/>
            <person name="Zutavern T."/>
            <person name="O'Shaughnessy A."/>
            <person name="Dike S."/>
            <person name="Dedhia N."/>
            <person name="Preston R."/>
            <person name="Balija V."/>
            <person name="McCombie W.R."/>
            <person name="Chow T."/>
            <person name="Chen H."/>
            <person name="Chung M."/>
            <person name="Chen C."/>
            <person name="Shaw J."/>
            <person name="Wu H."/>
            <person name="Hsiao K."/>
            <person name="Chao Y."/>
            <person name="Chu M."/>
            <person name="Cheng C."/>
            <person name="Hour A."/>
            <person name="Lee P."/>
            <person name="Lin S."/>
            <person name="Lin Y."/>
            <person name="Liou J."/>
            <person name="Liu S."/>
            <person name="Hsing Y."/>
            <person name="Raghuvanshi S."/>
            <person name="Mohanty A."/>
            <person name="Bharti A.K."/>
            <person name="Gaur A."/>
            <person name="Gupta V."/>
            <person name="Kumar D."/>
            <person name="Ravi V."/>
            <person name="Vij S."/>
            <person name="Kapur A."/>
            <person name="Khurana P."/>
            <person name="Khurana P."/>
            <person name="Khurana J.P."/>
            <person name="Tyagi A.K."/>
            <person name="Gaikwad K."/>
            <person name="Singh A."/>
            <person name="Dalal V."/>
            <person name="Srivastava S."/>
            <person name="Dixit A."/>
            <person name="Pal A.K."/>
            <person name="Ghazi I.A."/>
            <person name="Yadav M."/>
            <person name="Pandit A."/>
            <person name="Bhargava A."/>
            <person name="Sureshbabu K."/>
            <person name="Batra K."/>
            <person name="Sharma T.R."/>
            <person name="Mohapatra T."/>
            <person name="Singh N.K."/>
            <person name="Messing J."/>
            <person name="Nelson A.B."/>
            <person name="Fuks G."/>
            <person name="Kavchok S."/>
            <person name="Keizer G."/>
            <person name="Linton E."/>
            <person name="Llaca V."/>
            <person name="Song R."/>
            <person name="Tanyolac B."/>
            <person name="Young S."/>
            <person name="Ho-Il K."/>
            <person name="Hahn J.H."/>
            <person name="Sangsakoo G."/>
            <person name="Vanavichit A."/>
            <person name="de Mattos Luiz.A.T."/>
            <person name="Zimmer P.D."/>
            <person name="Malone G."/>
            <person name="Dellagostin O."/>
            <person name="de Oliveira A.C."/>
            <person name="Bevan M."/>
            <person name="Bancroft I."/>
            <person name="Minx P."/>
            <person name="Cordum H."/>
            <person name="Wilson R."/>
            <person name="Cheng Z."/>
            <person name="Jin W."/>
            <person name="Jiang J."/>
            <person name="Leong S.A."/>
            <person name="Iwama H."/>
            <person name="Gojobori T."/>
            <person name="Itoh T."/>
            <person name="Niimura Y."/>
            <person name="Fujii Y."/>
            <person name="Habara T."/>
            <person name="Sakai H."/>
            <person name="Sato Y."/>
            <person name="Wilson G."/>
            <person name="Kumar K."/>
            <person name="McCouch S."/>
            <person name="Juretic N."/>
            <person name="Hoen D."/>
            <person name="Wright S."/>
            <person name="Bruskiewich R."/>
            <person name="Bureau T."/>
            <person name="Miyao A."/>
            <person name="Hirochika H."/>
            <person name="Nishikawa T."/>
            <person name="Kadowaki K."/>
            <person name="Sugiura M."/>
            <person name="Burr B."/>
            <person name="Sasaki T."/>
        </authorList>
    </citation>
    <scope>NUCLEOTIDE SEQUENCE [LARGE SCALE GENOMIC DNA]</scope>
    <source>
        <strain evidence="27">cv. Nipponbare</strain>
    </source>
</reference>
<evidence type="ECO:0000256" key="7">
    <source>
        <dbReference type="ARBA" id="ARBA00022527"/>
    </source>
</evidence>
<dbReference type="InterPro" id="IPR011009">
    <property type="entry name" value="Kinase-like_dom_sf"/>
</dbReference>
<keyword evidence="20" id="KW-0325">Glycoprotein</keyword>
<reference evidence="27" key="2">
    <citation type="journal article" date="2008" name="Nucleic Acids Res.">
        <title>The rice annotation project database (RAP-DB): 2008 update.</title>
        <authorList>
            <consortium name="The rice annotation project (RAP)"/>
        </authorList>
    </citation>
    <scope>GENOME REANNOTATION</scope>
    <source>
        <strain evidence="27">cv. Nipponbare</strain>
    </source>
</reference>
<evidence type="ECO:0000256" key="24">
    <source>
        <dbReference type="SAM" id="Phobius"/>
    </source>
</evidence>
<dbReference type="InterPro" id="IPR000719">
    <property type="entry name" value="Prot_kinase_dom"/>
</dbReference>
<dbReference type="Gene3D" id="1.10.510.10">
    <property type="entry name" value="Transferase(Phosphotransferase) domain 1"/>
    <property type="match status" value="1"/>
</dbReference>
<dbReference type="Gene3D" id="3.80.10.10">
    <property type="entry name" value="Ribonuclease Inhibitor"/>
    <property type="match status" value="3"/>
</dbReference>
<keyword evidence="10" id="KW-0808">Transferase</keyword>
<evidence type="ECO:0000256" key="16">
    <source>
        <dbReference type="ARBA" id="ARBA00022840"/>
    </source>
</evidence>
<protein>
    <recommendedName>
        <fullName evidence="5">non-specific serine/threonine protein kinase</fullName>
        <ecNumber evidence="5">2.7.11.1</ecNumber>
    </recommendedName>
</protein>
<evidence type="ECO:0000256" key="13">
    <source>
        <dbReference type="ARBA" id="ARBA00022737"/>
    </source>
</evidence>
<dbReference type="GO" id="GO:0005886">
    <property type="term" value="C:plasma membrane"/>
    <property type="evidence" value="ECO:0007669"/>
    <property type="project" value="UniProtKB-SubCell"/>
</dbReference>
<dbReference type="PRINTS" id="PR00019">
    <property type="entry name" value="LEURICHRPT"/>
</dbReference>
<evidence type="ECO:0000256" key="19">
    <source>
        <dbReference type="ARBA" id="ARBA00023170"/>
    </source>
</evidence>
<dbReference type="Pfam" id="PF08263">
    <property type="entry name" value="LRRNT_2"/>
    <property type="match status" value="1"/>
</dbReference>
<feature type="binding site" evidence="23">
    <location>
        <position position="898"/>
    </location>
    <ligand>
        <name>ATP</name>
        <dbReference type="ChEBI" id="CHEBI:30616"/>
    </ligand>
</feature>
<dbReference type="FunFam" id="3.80.10.10:FF:000095">
    <property type="entry name" value="LRR receptor-like serine/threonine-protein kinase GSO1"/>
    <property type="match status" value="1"/>
</dbReference>
<evidence type="ECO:0000256" key="8">
    <source>
        <dbReference type="ARBA" id="ARBA00022553"/>
    </source>
</evidence>
<dbReference type="PROSITE" id="PS50011">
    <property type="entry name" value="PROTEIN_KINASE_DOM"/>
    <property type="match status" value="1"/>
</dbReference>
<dbReference type="InterPro" id="IPR003591">
    <property type="entry name" value="Leu-rich_rpt_typical-subtyp"/>
</dbReference>
<keyword evidence="19" id="KW-0675">Receptor</keyword>
<keyword evidence="11 24" id="KW-0812">Transmembrane</keyword>
<dbReference type="SMART" id="SM00369">
    <property type="entry name" value="LRR_TYP"/>
    <property type="match status" value="11"/>
</dbReference>
<evidence type="ECO:0000256" key="10">
    <source>
        <dbReference type="ARBA" id="ARBA00022679"/>
    </source>
</evidence>
<sequence>MTEVRLGPLQPTPAPWWHCRGDEDDIIMDAVEAANAIAGVASFRRGCVAFVGFCCSSLPFSGLAAVEMIIPSTHIMLSVVVLLLLAAALPMSCSNDTDLTALLAFRAQVSDPLGILRVNWTTGTSFCSWIGVSCSHHRRRRRAVAALELPNIPLHGMVTPHLGNLSFLSFINLTNTGLEGPIPDDLGRLTRLRVLDLSRNRLSGSVPSSIGNLTRIQVLVLSYNNLSGHILTELGNLHDIRYMSFIKNDLSGNIPENIFNNTPLLTYINFGNNSLSGSIPDGIGSSLPNLEYLCLHVNQLEGPVPPSIFNKSRLQELFLWGNYKLTGPIPDNGSFSLPMLRWIDLHWNSFRGQIPTGLAACRHLERINLIHNSFTDVLPTWLAKLPKLIVIALGNNNIFGPIPNVLGNLTGLLHLELAFCNLTGVIPPGLVHMRKLSRLHLSHNQLTGPFPAFVGNLTELSFLVVKSNSLTGSVPATFGNSKALNIVSIGWNLLHGGLDFLPTLSNCRQLQTLDISNSFFTGNLPDYMGNFSNQLVIFFAFGNQLTGGIPASLSNLSALNLLDLSNNQMSNIIPESIMMLKNLRMLDFSGNSLSGPIPTEISALNSLERLLLHDNKLSGVLPLGLGNLTNLQYISLSNNQFFSVIPPSIFHLNYLLVINMSHNSLTGLLPLPDDISSLTQINQIDLSANHLFGSLPASLGKLQMLTYLNLSYNMFDDSIPDSFRKLSNIAILDLSSNNLSGRIPSYFANLTYLTNVNFSFNNLQGQVPEGGVFLNITMQSLMGNPGLCGASRLGLSPCLGNSHSAHAHILKFVFPAIVAVGLVVATCLYLLSRKKNAKQREVIMDSAMMVDAVSHKIISYYDIVRATDNFSEQNLLGSGSFGKVYKGQLSDNLVVAIKVLNMQLEEATRSFDSECRVLRMARHRNLMRILNTCSNLDFRALLLEFMPNGSLQKHLHSEGMPRLGFLKRLDTMLDVSMAMDYLHNQHYEVVLHCDLKPSNVLFDDEMTAHVADFGIAKLLLGDESSMVSVSMLGTIGYMAHEYCSMAKASRKSDVFSYGIMLLEVFTGKMPTDPMFAGELSLREWVHQAFPLRLTDVVDSNLLQDCDKDCGTNHNDNAHEDAASSRLITDLLVPIFEVGLMCCSHAPDERPTMKDVVVKLERIKRDYADSTGSQRTE</sequence>
<comment type="subcellular location">
    <subcellularLocation>
        <location evidence="1">Cell membrane</location>
        <topology evidence="1">Single-pass membrane protein</topology>
    </subcellularLocation>
    <subcellularLocation>
        <location evidence="2">Membrane</location>
        <topology evidence="2">Single-pass type I membrane protein</topology>
    </subcellularLocation>
</comment>
<dbReference type="InterPro" id="IPR008271">
    <property type="entry name" value="Ser/Thr_kinase_AS"/>
</dbReference>
<evidence type="ECO:0000256" key="9">
    <source>
        <dbReference type="ARBA" id="ARBA00022614"/>
    </source>
</evidence>
<accession>C7J4X2</accession>
<dbReference type="Pfam" id="PF00560">
    <property type="entry name" value="LRR_1"/>
    <property type="match status" value="8"/>
</dbReference>
<evidence type="ECO:0000256" key="18">
    <source>
        <dbReference type="ARBA" id="ARBA00023136"/>
    </source>
</evidence>
<keyword evidence="8" id="KW-0597">Phosphoprotein</keyword>
<comment type="similarity">
    <text evidence="3">Belongs to the protein kinase superfamily. Ser/Thr protein kinase family.</text>
</comment>
<dbReference type="PANTHER" id="PTHR48056">
    <property type="entry name" value="LRR RECEPTOR-LIKE SERINE/THREONINE-PROTEIN KINASE-RELATED"/>
    <property type="match status" value="1"/>
</dbReference>
<dbReference type="SUPFAM" id="SSF52047">
    <property type="entry name" value="RNI-like"/>
    <property type="match status" value="2"/>
</dbReference>
<keyword evidence="12" id="KW-0732">Signal</keyword>
<evidence type="ECO:0000256" key="22">
    <source>
        <dbReference type="ARBA" id="ARBA00048679"/>
    </source>
</evidence>
<dbReference type="Gene3D" id="3.30.200.20">
    <property type="entry name" value="Phosphorylase Kinase, domain 1"/>
    <property type="match status" value="1"/>
</dbReference>
<evidence type="ECO:0000259" key="25">
    <source>
        <dbReference type="PROSITE" id="PS50011"/>
    </source>
</evidence>
<proteinExistence type="inferred from homology"/>
<dbReference type="EMBL" id="AP008213">
    <property type="protein sequence ID" value="BAH93767.1"/>
    <property type="molecule type" value="Genomic_DNA"/>
</dbReference>
<evidence type="ECO:0000256" key="12">
    <source>
        <dbReference type="ARBA" id="ARBA00022729"/>
    </source>
</evidence>
<keyword evidence="16 23" id="KW-0067">ATP-binding</keyword>
<dbReference type="Pfam" id="PF13855">
    <property type="entry name" value="LRR_8"/>
    <property type="match status" value="3"/>
</dbReference>
<organism evidence="26 27">
    <name type="scientific">Oryza sativa subsp. japonica</name>
    <name type="common">Rice</name>
    <dbReference type="NCBI Taxonomy" id="39947"/>
    <lineage>
        <taxon>Eukaryota</taxon>
        <taxon>Viridiplantae</taxon>
        <taxon>Streptophyta</taxon>
        <taxon>Embryophyta</taxon>
        <taxon>Tracheophyta</taxon>
        <taxon>Spermatophyta</taxon>
        <taxon>Magnoliopsida</taxon>
        <taxon>Liliopsida</taxon>
        <taxon>Poales</taxon>
        <taxon>Poaceae</taxon>
        <taxon>BOP clade</taxon>
        <taxon>Oryzoideae</taxon>
        <taxon>Oryzeae</taxon>
        <taxon>Oryzinae</taxon>
        <taxon>Oryza</taxon>
        <taxon>Oryza sativa</taxon>
    </lineage>
</organism>
<dbReference type="AlphaFoldDB" id="C7J4X2"/>
<evidence type="ECO:0000313" key="27">
    <source>
        <dbReference type="Proteomes" id="UP000000763"/>
    </source>
</evidence>
<evidence type="ECO:0000256" key="3">
    <source>
        <dbReference type="ARBA" id="ARBA00008684"/>
    </source>
</evidence>
<dbReference type="InterPro" id="IPR050647">
    <property type="entry name" value="Plant_LRR-RLKs"/>
</dbReference>
<dbReference type="FunFam" id="3.80.10.10:FF:000101">
    <property type="entry name" value="LRR receptor-like serine/threonine-protein kinase ERECTA"/>
    <property type="match status" value="1"/>
</dbReference>
<feature type="domain" description="Protein kinase" evidence="25">
    <location>
        <begin position="870"/>
        <end position="1162"/>
    </location>
</feature>
<dbReference type="InterPro" id="IPR001245">
    <property type="entry name" value="Ser-Thr/Tyr_kinase_cat_dom"/>
</dbReference>
<dbReference type="FunFam" id="3.30.200.20:FF:000661">
    <property type="entry name" value="Serine-threonine protein kinase plant-type"/>
    <property type="match status" value="1"/>
</dbReference>
<gene>
    <name evidence="26" type="ordered locus">Os07g0132000</name>
</gene>
<keyword evidence="14 23" id="KW-0547">Nucleotide-binding</keyword>
<evidence type="ECO:0000256" key="17">
    <source>
        <dbReference type="ARBA" id="ARBA00022989"/>
    </source>
</evidence>
<evidence type="ECO:0000256" key="11">
    <source>
        <dbReference type="ARBA" id="ARBA00022692"/>
    </source>
</evidence>
<evidence type="ECO:0000256" key="5">
    <source>
        <dbReference type="ARBA" id="ARBA00012513"/>
    </source>
</evidence>
<evidence type="ECO:0000256" key="1">
    <source>
        <dbReference type="ARBA" id="ARBA00004162"/>
    </source>
</evidence>
<dbReference type="FunFam" id="1.10.510.10:FF:000358">
    <property type="entry name" value="Putative leucine-rich repeat receptor-like serine/threonine-protein kinase"/>
    <property type="match status" value="1"/>
</dbReference>
<name>C7J4X2_ORYSJ</name>
<comment type="catalytic activity">
    <reaction evidence="21">
        <text>L-threonyl-[protein] + ATP = O-phospho-L-threonyl-[protein] + ADP + H(+)</text>
        <dbReference type="Rhea" id="RHEA:46608"/>
        <dbReference type="Rhea" id="RHEA-COMP:11060"/>
        <dbReference type="Rhea" id="RHEA-COMP:11605"/>
        <dbReference type="ChEBI" id="CHEBI:15378"/>
        <dbReference type="ChEBI" id="CHEBI:30013"/>
        <dbReference type="ChEBI" id="CHEBI:30616"/>
        <dbReference type="ChEBI" id="CHEBI:61977"/>
        <dbReference type="ChEBI" id="CHEBI:456216"/>
        <dbReference type="EC" id="2.7.11.1"/>
    </reaction>
</comment>
<comment type="catalytic activity">
    <reaction evidence="22">
        <text>L-seryl-[protein] + ATP = O-phospho-L-seryl-[protein] + ADP + H(+)</text>
        <dbReference type="Rhea" id="RHEA:17989"/>
        <dbReference type="Rhea" id="RHEA-COMP:9863"/>
        <dbReference type="Rhea" id="RHEA-COMP:11604"/>
        <dbReference type="ChEBI" id="CHEBI:15378"/>
        <dbReference type="ChEBI" id="CHEBI:29999"/>
        <dbReference type="ChEBI" id="CHEBI:30616"/>
        <dbReference type="ChEBI" id="CHEBI:83421"/>
        <dbReference type="ChEBI" id="CHEBI:456216"/>
        <dbReference type="EC" id="2.7.11.1"/>
    </reaction>
</comment>
<dbReference type="PROSITE" id="PS00108">
    <property type="entry name" value="PROTEIN_KINASE_ST"/>
    <property type="match status" value="1"/>
</dbReference>
<evidence type="ECO:0000256" key="15">
    <source>
        <dbReference type="ARBA" id="ARBA00022777"/>
    </source>
</evidence>
<comment type="similarity">
    <text evidence="4">Belongs to the RLP family.</text>
</comment>
<evidence type="ECO:0000256" key="20">
    <source>
        <dbReference type="ARBA" id="ARBA00023180"/>
    </source>
</evidence>
<evidence type="ECO:0000256" key="6">
    <source>
        <dbReference type="ARBA" id="ARBA00022475"/>
    </source>
</evidence>
<evidence type="ECO:0000313" key="26">
    <source>
        <dbReference type="EMBL" id="BAH93767.1"/>
    </source>
</evidence>
<dbReference type="InterPro" id="IPR013210">
    <property type="entry name" value="LRR_N_plant-typ"/>
</dbReference>
<keyword evidence="7" id="KW-0723">Serine/threonine-protein kinase</keyword>
<feature type="transmembrane region" description="Helical" evidence="24">
    <location>
        <begin position="812"/>
        <end position="831"/>
    </location>
</feature>
<evidence type="ECO:0000256" key="2">
    <source>
        <dbReference type="ARBA" id="ARBA00004479"/>
    </source>
</evidence>
<dbReference type="Proteomes" id="UP000000763">
    <property type="component" value="Chromosome 7"/>
</dbReference>
<dbReference type="SUPFAM" id="SSF56112">
    <property type="entry name" value="Protein kinase-like (PK-like)"/>
    <property type="match status" value="1"/>
</dbReference>
<keyword evidence="9" id="KW-0433">Leucine-rich repeat</keyword>
<keyword evidence="17 24" id="KW-1133">Transmembrane helix</keyword>
<evidence type="ECO:0000256" key="23">
    <source>
        <dbReference type="PROSITE-ProRule" id="PRU10141"/>
    </source>
</evidence>
<dbReference type="FunFam" id="3.80.10.10:FF:000213">
    <property type="entry name" value="Tyrosine-sulfated glycopeptide receptor 1"/>
    <property type="match status" value="1"/>
</dbReference>
<dbReference type="KEGG" id="dosa:Os07g0132000"/>